<keyword evidence="3" id="KW-1185">Reference proteome</keyword>
<dbReference type="SUPFAM" id="SSF160631">
    <property type="entry name" value="SMI1/KNR4-like"/>
    <property type="match status" value="1"/>
</dbReference>
<name>A0ABV8MJV5_9NEIS</name>
<dbReference type="RefSeq" id="WP_378160072.1">
    <property type="nucleotide sequence ID" value="NZ_JBHSBU010000001.1"/>
</dbReference>
<dbReference type="SMART" id="SM00860">
    <property type="entry name" value="SMI1_KNR4"/>
    <property type="match status" value="1"/>
</dbReference>
<comment type="caution">
    <text evidence="2">The sequence shown here is derived from an EMBL/GenBank/DDBJ whole genome shotgun (WGS) entry which is preliminary data.</text>
</comment>
<dbReference type="InterPro" id="IPR037883">
    <property type="entry name" value="Knr4/Smi1-like_sf"/>
</dbReference>
<feature type="domain" description="Knr4/Smi1-like" evidence="1">
    <location>
        <begin position="20"/>
        <end position="137"/>
    </location>
</feature>
<evidence type="ECO:0000259" key="1">
    <source>
        <dbReference type="SMART" id="SM00860"/>
    </source>
</evidence>
<accession>A0ABV8MJV5</accession>
<protein>
    <submittedName>
        <fullName evidence="2">SMI1/KNR4 family protein</fullName>
    </submittedName>
</protein>
<evidence type="ECO:0000313" key="3">
    <source>
        <dbReference type="Proteomes" id="UP001595791"/>
    </source>
</evidence>
<sequence>MVFAEKIIAAGLNEERAIVGLSNEEILEVERAQGVRLPAAYRSFLKECGKSAGLFERDADFFYPAIKTLKDELNEMLAEENMDFRIPENAFVFSAYQGYQYCYFLCGEEENPPVYRVDDGEGNFIMISESFTQHIDKAIAHYKGAFFQE</sequence>
<reference evidence="3" key="1">
    <citation type="journal article" date="2019" name="Int. J. Syst. Evol. Microbiol.">
        <title>The Global Catalogue of Microorganisms (GCM) 10K type strain sequencing project: providing services to taxonomists for standard genome sequencing and annotation.</title>
        <authorList>
            <consortium name="The Broad Institute Genomics Platform"/>
            <consortium name="The Broad Institute Genome Sequencing Center for Infectious Disease"/>
            <person name="Wu L."/>
            <person name="Ma J."/>
        </authorList>
    </citation>
    <scope>NUCLEOTIDE SEQUENCE [LARGE SCALE GENOMIC DNA]</scope>
    <source>
        <strain evidence="3">LMG 29894</strain>
    </source>
</reference>
<dbReference type="InterPro" id="IPR018958">
    <property type="entry name" value="Knr4/Smi1-like_dom"/>
</dbReference>
<organism evidence="2 3">
    <name type="scientific">Chitinimonas lacunae</name>
    <dbReference type="NCBI Taxonomy" id="1963018"/>
    <lineage>
        <taxon>Bacteria</taxon>
        <taxon>Pseudomonadati</taxon>
        <taxon>Pseudomonadota</taxon>
        <taxon>Betaproteobacteria</taxon>
        <taxon>Neisseriales</taxon>
        <taxon>Chitinibacteraceae</taxon>
        <taxon>Chitinimonas</taxon>
    </lineage>
</organism>
<proteinExistence type="predicted"/>
<dbReference type="Gene3D" id="3.40.1580.10">
    <property type="entry name" value="SMI1/KNR4-like"/>
    <property type="match status" value="1"/>
</dbReference>
<evidence type="ECO:0000313" key="2">
    <source>
        <dbReference type="EMBL" id="MFC4157917.1"/>
    </source>
</evidence>
<dbReference type="EMBL" id="JBHSBU010000001">
    <property type="protein sequence ID" value="MFC4157917.1"/>
    <property type="molecule type" value="Genomic_DNA"/>
</dbReference>
<dbReference type="Proteomes" id="UP001595791">
    <property type="component" value="Unassembled WGS sequence"/>
</dbReference>
<gene>
    <name evidence="2" type="ORF">ACFOW7_00970</name>
</gene>
<dbReference type="Pfam" id="PF09346">
    <property type="entry name" value="SMI1_KNR4"/>
    <property type="match status" value="1"/>
</dbReference>